<dbReference type="AlphaFoldDB" id="A0A2T8KPU7"/>
<evidence type="ECO:0000313" key="2">
    <source>
        <dbReference type="EMBL" id="PVH64203.1"/>
    </source>
</evidence>
<organism evidence="2">
    <name type="scientific">Panicum hallii</name>
    <dbReference type="NCBI Taxonomy" id="206008"/>
    <lineage>
        <taxon>Eukaryota</taxon>
        <taxon>Viridiplantae</taxon>
        <taxon>Streptophyta</taxon>
        <taxon>Embryophyta</taxon>
        <taxon>Tracheophyta</taxon>
        <taxon>Spermatophyta</taxon>
        <taxon>Magnoliopsida</taxon>
        <taxon>Liliopsida</taxon>
        <taxon>Poales</taxon>
        <taxon>Poaceae</taxon>
        <taxon>PACMAD clade</taxon>
        <taxon>Panicoideae</taxon>
        <taxon>Panicodae</taxon>
        <taxon>Paniceae</taxon>
        <taxon>Panicinae</taxon>
        <taxon>Panicum</taxon>
        <taxon>Panicum sect. Panicum</taxon>
    </lineage>
</organism>
<gene>
    <name evidence="2" type="ORF">PAHAL_2G213800</name>
</gene>
<sequence length="93" mass="10323">MSPSQSQRPSNWPPAARLLHQRRRPAGVRGRPTSLWQKAGHATGEGVGGALVYQAQLILLRGFTEYIELVTIFAVSPFFRFRARPPLISGIAR</sequence>
<feature type="region of interest" description="Disordered" evidence="1">
    <location>
        <begin position="1"/>
        <end position="35"/>
    </location>
</feature>
<evidence type="ECO:0000256" key="1">
    <source>
        <dbReference type="SAM" id="MobiDB-lite"/>
    </source>
</evidence>
<accession>A0A2T8KPU7</accession>
<reference evidence="2" key="1">
    <citation type="submission" date="2018-04" db="EMBL/GenBank/DDBJ databases">
        <title>WGS assembly of Panicum hallii.</title>
        <authorList>
            <person name="Lovell J."/>
            <person name="Jenkins J."/>
            <person name="Lowry D."/>
            <person name="Mamidi S."/>
            <person name="Sreedasyam A."/>
            <person name="Weng X."/>
            <person name="Barry K."/>
            <person name="Bonette J."/>
            <person name="Campitelli B."/>
            <person name="Daum C."/>
            <person name="Gordon S."/>
            <person name="Gould B."/>
            <person name="Lipzen A."/>
            <person name="Macqueen A."/>
            <person name="Palacio-Mejia J."/>
            <person name="Plott C."/>
            <person name="Shakirov E."/>
            <person name="Shu S."/>
            <person name="Yoshinaga Y."/>
            <person name="Zane M."/>
            <person name="Rokhsar D."/>
            <person name="Grimwood J."/>
            <person name="Schmutz J."/>
            <person name="Juenger T."/>
        </authorList>
    </citation>
    <scope>NUCLEOTIDE SEQUENCE [LARGE SCALE GENOMIC DNA]</scope>
    <source>
        <strain evidence="2">FIL2</strain>
    </source>
</reference>
<name>A0A2T8KPU7_9POAL</name>
<feature type="compositionally biased region" description="Polar residues" evidence="1">
    <location>
        <begin position="1"/>
        <end position="10"/>
    </location>
</feature>
<proteinExistence type="predicted"/>
<dbReference type="EMBL" id="CM008047">
    <property type="protein sequence ID" value="PVH64203.1"/>
    <property type="molecule type" value="Genomic_DNA"/>
</dbReference>
<protein>
    <submittedName>
        <fullName evidence="2">Uncharacterized protein</fullName>
    </submittedName>
</protein>
<dbReference type="Proteomes" id="UP000243499">
    <property type="component" value="Chromosome 2"/>
</dbReference>
<dbReference type="Gramene" id="PVH64203">
    <property type="protein sequence ID" value="PVH64203"/>
    <property type="gene ID" value="PAHAL_2G213800"/>
</dbReference>